<dbReference type="Gene3D" id="3.30.43.10">
    <property type="entry name" value="Uridine Diphospho-n-acetylenolpyruvylglucosamine Reductase, domain 2"/>
    <property type="match status" value="1"/>
</dbReference>
<dbReference type="InterPro" id="IPR036318">
    <property type="entry name" value="FAD-bd_PCMH-like_sf"/>
</dbReference>
<dbReference type="SUPFAM" id="SSF56176">
    <property type="entry name" value="FAD-binding/transporter-associated domain-like"/>
    <property type="match status" value="1"/>
</dbReference>
<sequence length="269" mass="28215">MIPAAFTYHRAESVDDALRLLAEHGDDAKLLAGGHSLLPLMKLRLAVPELLVDVTALRELAFVEDAGPEVRIGALTRHHDLANSALLARAVPLLAHAAGTIGDPQVRHRGTLGGSLAHGDAAADLPAVVLALDAVLVLRGPDGTRDVPAAEFFVDFFETALEPGEIITEVRVPKQTAGWDFQKFTRRAIDWAVVGVAVAGDAVALVNMGATPLRATAVETALAAGAPLAEAAERAADGTSPADEPAASADYRRHLARVLVRRALENSRA</sequence>
<dbReference type="InterPro" id="IPR051312">
    <property type="entry name" value="Diverse_Substr_Oxidored"/>
</dbReference>
<gene>
    <name evidence="5" type="ORF">BJ969_000660</name>
</gene>
<feature type="domain" description="FAD-binding PCMH-type" evidence="4">
    <location>
        <begin position="1"/>
        <end position="177"/>
    </location>
</feature>
<evidence type="ECO:0000313" key="5">
    <source>
        <dbReference type="EMBL" id="MBB5067572.1"/>
    </source>
</evidence>
<reference evidence="5 6" key="1">
    <citation type="submission" date="2020-08" db="EMBL/GenBank/DDBJ databases">
        <title>Sequencing the genomes of 1000 actinobacteria strains.</title>
        <authorList>
            <person name="Klenk H.-P."/>
        </authorList>
    </citation>
    <scope>NUCLEOTIDE SEQUENCE [LARGE SCALE GENOMIC DNA]</scope>
    <source>
        <strain evidence="5 6">DSM 45582</strain>
    </source>
</reference>
<evidence type="ECO:0000259" key="4">
    <source>
        <dbReference type="PROSITE" id="PS51387"/>
    </source>
</evidence>
<dbReference type="InterPro" id="IPR016169">
    <property type="entry name" value="FAD-bd_PCMH_sub2"/>
</dbReference>
<keyword evidence="2" id="KW-0274">FAD</keyword>
<dbReference type="EMBL" id="JACHIV010000001">
    <property type="protein sequence ID" value="MBB5067572.1"/>
    <property type="molecule type" value="Genomic_DNA"/>
</dbReference>
<dbReference type="Proteomes" id="UP000580474">
    <property type="component" value="Unassembled WGS sequence"/>
</dbReference>
<comment type="caution">
    <text evidence="5">The sequence shown here is derived from an EMBL/GenBank/DDBJ whole genome shotgun (WGS) entry which is preliminary data.</text>
</comment>
<keyword evidence="1" id="KW-0285">Flavoprotein</keyword>
<dbReference type="PANTHER" id="PTHR42659">
    <property type="entry name" value="XANTHINE DEHYDROGENASE SUBUNIT C-RELATED"/>
    <property type="match status" value="1"/>
</dbReference>
<dbReference type="InterPro" id="IPR016167">
    <property type="entry name" value="FAD-bd_PCMH_sub1"/>
</dbReference>
<dbReference type="PANTHER" id="PTHR42659:SF2">
    <property type="entry name" value="XANTHINE DEHYDROGENASE SUBUNIT C-RELATED"/>
    <property type="match status" value="1"/>
</dbReference>
<dbReference type="Pfam" id="PF03450">
    <property type="entry name" value="CO_deh_flav_C"/>
    <property type="match status" value="1"/>
</dbReference>
<dbReference type="InterPro" id="IPR036683">
    <property type="entry name" value="CO_DH_flav_C_dom_sf"/>
</dbReference>
<dbReference type="AlphaFoldDB" id="A0A840NED1"/>
<accession>A0A840NED1</accession>
<dbReference type="GO" id="GO:0071949">
    <property type="term" value="F:FAD binding"/>
    <property type="evidence" value="ECO:0007669"/>
    <property type="project" value="InterPro"/>
</dbReference>
<dbReference type="FunFam" id="3.30.465.10:FF:000017">
    <property type="entry name" value="Xanthine dehydrogenase, FAD binding subunit"/>
    <property type="match status" value="1"/>
</dbReference>
<dbReference type="Gene3D" id="3.30.390.50">
    <property type="entry name" value="CO dehydrogenase flavoprotein, C-terminal domain"/>
    <property type="match status" value="1"/>
</dbReference>
<protein>
    <submittedName>
        <fullName evidence="5">Carbon-monoxide dehydrogenase medium subunit</fullName>
        <ecNumber evidence="5">1.2.7.4</ecNumber>
    </submittedName>
</protein>
<keyword evidence="3 5" id="KW-0560">Oxidoreductase</keyword>
<organism evidence="5 6">
    <name type="scientific">Saccharopolyspora gloriosae</name>
    <dbReference type="NCBI Taxonomy" id="455344"/>
    <lineage>
        <taxon>Bacteria</taxon>
        <taxon>Bacillati</taxon>
        <taxon>Actinomycetota</taxon>
        <taxon>Actinomycetes</taxon>
        <taxon>Pseudonocardiales</taxon>
        <taxon>Pseudonocardiaceae</taxon>
        <taxon>Saccharopolyspora</taxon>
    </lineage>
</organism>
<evidence type="ECO:0000256" key="1">
    <source>
        <dbReference type="ARBA" id="ARBA00022630"/>
    </source>
</evidence>
<proteinExistence type="predicted"/>
<dbReference type="InterPro" id="IPR002346">
    <property type="entry name" value="Mopterin_DH_FAD-bd"/>
</dbReference>
<evidence type="ECO:0000256" key="3">
    <source>
        <dbReference type="ARBA" id="ARBA00023002"/>
    </source>
</evidence>
<dbReference type="EC" id="1.2.7.4" evidence="5"/>
<dbReference type="Gene3D" id="3.30.465.10">
    <property type="match status" value="1"/>
</dbReference>
<evidence type="ECO:0000313" key="6">
    <source>
        <dbReference type="Proteomes" id="UP000580474"/>
    </source>
</evidence>
<dbReference type="SUPFAM" id="SSF55447">
    <property type="entry name" value="CO dehydrogenase flavoprotein C-terminal domain-like"/>
    <property type="match status" value="1"/>
</dbReference>
<evidence type="ECO:0000256" key="2">
    <source>
        <dbReference type="ARBA" id="ARBA00022827"/>
    </source>
</evidence>
<name>A0A840NED1_9PSEU</name>
<dbReference type="InterPro" id="IPR005107">
    <property type="entry name" value="CO_DH_flav_C"/>
</dbReference>
<dbReference type="RefSeq" id="WP_184477185.1">
    <property type="nucleotide sequence ID" value="NZ_JACHIV010000001.1"/>
</dbReference>
<keyword evidence="6" id="KW-1185">Reference proteome</keyword>
<dbReference type="InterPro" id="IPR016166">
    <property type="entry name" value="FAD-bd_PCMH"/>
</dbReference>
<dbReference type="GO" id="GO:0043885">
    <property type="term" value="F:anaerobic carbon-monoxide dehydrogenase activity"/>
    <property type="evidence" value="ECO:0007669"/>
    <property type="project" value="UniProtKB-EC"/>
</dbReference>
<dbReference type="SMART" id="SM01092">
    <property type="entry name" value="CO_deh_flav_C"/>
    <property type="match status" value="1"/>
</dbReference>
<dbReference type="Pfam" id="PF00941">
    <property type="entry name" value="FAD_binding_5"/>
    <property type="match status" value="1"/>
</dbReference>
<dbReference type="PROSITE" id="PS51387">
    <property type="entry name" value="FAD_PCMH"/>
    <property type="match status" value="1"/>
</dbReference>